<organism evidence="2">
    <name type="scientific">marine metagenome</name>
    <dbReference type="NCBI Taxonomy" id="408172"/>
    <lineage>
        <taxon>unclassified sequences</taxon>
        <taxon>metagenomes</taxon>
        <taxon>ecological metagenomes</taxon>
    </lineage>
</organism>
<dbReference type="EMBL" id="UINC01007644">
    <property type="protein sequence ID" value="SVA34406.1"/>
    <property type="molecule type" value="Genomic_DNA"/>
</dbReference>
<protein>
    <submittedName>
        <fullName evidence="2">Uncharacterized protein</fullName>
    </submittedName>
</protein>
<evidence type="ECO:0000256" key="1">
    <source>
        <dbReference type="SAM" id="MobiDB-lite"/>
    </source>
</evidence>
<feature type="non-terminal residue" evidence="2">
    <location>
        <position position="1"/>
    </location>
</feature>
<sequence>VVLAGGMLVGLAGPALAQVTTVETVPPEVDEDGRTAGDRIDRIVVTLRVLAGVVLVGTAAYWWQTRPANRQPPTTADDLELEGEDREDRMPTIEPPDEVEEVTLLPAVGPVVASSESPEEG</sequence>
<reference evidence="2" key="1">
    <citation type="submission" date="2018-05" db="EMBL/GenBank/DDBJ databases">
        <authorList>
            <person name="Lanie J.A."/>
            <person name="Ng W.-L."/>
            <person name="Kazmierczak K.M."/>
            <person name="Andrzejewski T.M."/>
            <person name="Davidsen T.M."/>
            <person name="Wayne K.J."/>
            <person name="Tettelin H."/>
            <person name="Glass J.I."/>
            <person name="Rusch D."/>
            <person name="Podicherti R."/>
            <person name="Tsui H.-C.T."/>
            <person name="Winkler M.E."/>
        </authorList>
    </citation>
    <scope>NUCLEOTIDE SEQUENCE</scope>
</reference>
<dbReference type="AlphaFoldDB" id="A0A381V1Z1"/>
<feature type="region of interest" description="Disordered" evidence="1">
    <location>
        <begin position="68"/>
        <end position="121"/>
    </location>
</feature>
<proteinExistence type="predicted"/>
<name>A0A381V1Z1_9ZZZZ</name>
<accession>A0A381V1Z1</accession>
<gene>
    <name evidence="2" type="ORF">METZ01_LOCUS87260</name>
</gene>
<evidence type="ECO:0000313" key="2">
    <source>
        <dbReference type="EMBL" id="SVA34406.1"/>
    </source>
</evidence>